<comment type="cofactor">
    <cofactor evidence="8">
        <name>S-adenosyl-L-methionine</name>
        <dbReference type="ChEBI" id="CHEBI:59789"/>
    </cofactor>
    <text evidence="8">Binds 1 S-adenosyl-L-methionine per subunit.</text>
</comment>
<keyword evidence="8" id="KW-0671">Queuosine biosynthesis</keyword>
<accession>A0A080M639</accession>
<evidence type="ECO:0000256" key="5">
    <source>
        <dbReference type="ARBA" id="ARBA00023004"/>
    </source>
</evidence>
<evidence type="ECO:0000256" key="3">
    <source>
        <dbReference type="ARBA" id="ARBA00022723"/>
    </source>
</evidence>
<dbReference type="Gene3D" id="3.20.20.70">
    <property type="entry name" value="Aldolase class I"/>
    <property type="match status" value="1"/>
</dbReference>
<evidence type="ECO:0000313" key="13">
    <source>
        <dbReference type="Proteomes" id="UP000509684"/>
    </source>
</evidence>
<keyword evidence="5 8" id="KW-0408">Iron</keyword>
<keyword evidence="3 8" id="KW-0479">Metal-binding</keyword>
<dbReference type="SFLD" id="SFLDS00029">
    <property type="entry name" value="Radical_SAM"/>
    <property type="match status" value="1"/>
</dbReference>
<gene>
    <name evidence="8 10" type="primary">queE</name>
    <name evidence="10" type="ORF">AW06_002134</name>
    <name evidence="11" type="ORF">HWD57_04005</name>
</gene>
<evidence type="ECO:0000256" key="4">
    <source>
        <dbReference type="ARBA" id="ARBA00022842"/>
    </source>
</evidence>
<feature type="binding site" evidence="8">
    <location>
        <position position="77"/>
    </location>
    <ligand>
        <name>substrate</name>
    </ligand>
</feature>
<dbReference type="CDD" id="cd01335">
    <property type="entry name" value="Radical_SAM"/>
    <property type="match status" value="1"/>
</dbReference>
<organism evidence="10 12">
    <name type="scientific">Candidatus Accumulibacter cognatus</name>
    <dbReference type="NCBI Taxonomy" id="2954383"/>
    <lineage>
        <taxon>Bacteria</taxon>
        <taxon>Pseudomonadati</taxon>
        <taxon>Pseudomonadota</taxon>
        <taxon>Betaproteobacteria</taxon>
        <taxon>Candidatus Accumulibacter</taxon>
    </lineage>
</organism>
<dbReference type="GO" id="GO:1904047">
    <property type="term" value="F:S-adenosyl-L-methionine binding"/>
    <property type="evidence" value="ECO:0007669"/>
    <property type="project" value="UniProtKB-UniRule"/>
</dbReference>
<dbReference type="InterPro" id="IPR013785">
    <property type="entry name" value="Aldolase_TIM"/>
</dbReference>
<reference evidence="11" key="3">
    <citation type="submission" date="2020-06" db="EMBL/GenBank/DDBJ databases">
        <authorList>
            <person name="Arumugam K."/>
            <person name="Besarab I."/>
            <person name="Haryono M."/>
            <person name="Bagci C."/>
            <person name="Beier S."/>
            <person name="Buchfink B."/>
            <person name="Gorska A."/>
            <person name="Qiu G."/>
            <person name="Huson D.H."/>
            <person name="Williams R.B."/>
        </authorList>
    </citation>
    <scope>NUCLEOTIDE SEQUENCE</scope>
    <source>
        <strain evidence="11">SSA1</strain>
    </source>
</reference>
<comment type="catalytic activity">
    <reaction evidence="8">
        <text>6-carboxy-5,6,7,8-tetrahydropterin + H(+) = 7-carboxy-7-carbaguanine + NH4(+)</text>
        <dbReference type="Rhea" id="RHEA:27974"/>
        <dbReference type="ChEBI" id="CHEBI:15378"/>
        <dbReference type="ChEBI" id="CHEBI:28938"/>
        <dbReference type="ChEBI" id="CHEBI:61032"/>
        <dbReference type="ChEBI" id="CHEBI:61036"/>
        <dbReference type="EC" id="4.3.99.3"/>
    </reaction>
</comment>
<dbReference type="AlphaFoldDB" id="A0A080M639"/>
<evidence type="ECO:0000259" key="9">
    <source>
        <dbReference type="PROSITE" id="PS51918"/>
    </source>
</evidence>
<dbReference type="UniPathway" id="UPA00391"/>
<dbReference type="InterPro" id="IPR024924">
    <property type="entry name" value="7-CO-7-deazaguanine_synth-like"/>
</dbReference>
<dbReference type="Proteomes" id="UP000509684">
    <property type="component" value="Chromosome"/>
</dbReference>
<dbReference type="KEGG" id="acog:HWD57_04005"/>
<keyword evidence="4 8" id="KW-0460">Magnesium</keyword>
<keyword evidence="6 8" id="KW-0411">Iron-sulfur</keyword>
<dbReference type="SUPFAM" id="SSF102114">
    <property type="entry name" value="Radical SAM enzymes"/>
    <property type="match status" value="1"/>
</dbReference>
<feature type="binding site" evidence="8">
    <location>
        <position position="47"/>
    </location>
    <ligand>
        <name>Mg(2+)</name>
        <dbReference type="ChEBI" id="CHEBI:18420"/>
    </ligand>
</feature>
<evidence type="ECO:0000256" key="6">
    <source>
        <dbReference type="ARBA" id="ARBA00023014"/>
    </source>
</evidence>
<dbReference type="STRING" id="1453999.AW06_002134"/>
<sequence>MKATARPLALKISEIFVSLQGESSRVGLPSVFIRLTGCPLRCVWCDTTYAFNGGQTMSLPEILAEVAHHALPHVCVTGGEPLAQPACLPLLSELSEAGHAVSLETSGALDIGGVDPRVSRIVDLKAPGSGEFHRNRWQNLALLTANDELKLVLKDRADYEWARQLIVDRQLAALCPVLLSPVEGELPAVTLADWILADRLPVRFQLQLHKVLWGKMRGR</sequence>
<dbReference type="EC" id="4.3.99.3" evidence="8"/>
<evidence type="ECO:0000313" key="10">
    <source>
        <dbReference type="EMBL" id="KFB76762.1"/>
    </source>
</evidence>
<reference evidence="10 12" key="1">
    <citation type="submission" date="2014-02" db="EMBL/GenBank/DDBJ databases">
        <title>Expanding our view of genomic diversity in Candidatus Accumulibacter clades.</title>
        <authorList>
            <person name="Skennerton C.T."/>
            <person name="Barr J.J."/>
            <person name="Slater F.R."/>
            <person name="Bond P.L."/>
            <person name="Tyson G.W."/>
        </authorList>
    </citation>
    <scope>NUCLEOTIDE SEQUENCE [LARGE SCALE GENOMIC DNA]</scope>
    <source>
        <strain evidence="12">SK-02</strain>
    </source>
</reference>
<dbReference type="HAMAP" id="MF_00917">
    <property type="entry name" value="QueE"/>
    <property type="match status" value="1"/>
</dbReference>
<dbReference type="GO" id="GO:0051539">
    <property type="term" value="F:4 iron, 4 sulfur cluster binding"/>
    <property type="evidence" value="ECO:0007669"/>
    <property type="project" value="UniProtKB-UniRule"/>
</dbReference>
<reference evidence="11 13" key="2">
    <citation type="journal article" date="2019" name="Microbiome">
        <title>Annotated bacterial chromosomes from frame-shift-corrected long-read metagenomic data.</title>
        <authorList>
            <person name="Arumugam K."/>
            <person name="Bagci C."/>
            <person name="Bessarab I."/>
            <person name="Beier S."/>
            <person name="Buchfink B."/>
            <person name="Gorska A."/>
            <person name="Qiu G."/>
            <person name="Huson D.H."/>
            <person name="Williams R.B.H."/>
        </authorList>
    </citation>
    <scope>NUCLEOTIDE SEQUENCE [LARGE SCALE GENOMIC DNA]</scope>
    <source>
        <strain evidence="11">SSA1</strain>
    </source>
</reference>
<comment type="cofactor">
    <cofactor evidence="8">
        <name>Mg(2+)</name>
        <dbReference type="ChEBI" id="CHEBI:18420"/>
    </cofactor>
</comment>
<dbReference type="PIRSF" id="PIRSF000370">
    <property type="entry name" value="QueE"/>
    <property type="match status" value="1"/>
</dbReference>
<keyword evidence="2 8" id="KW-0949">S-adenosyl-L-methionine</keyword>
<dbReference type="GO" id="GO:0008616">
    <property type="term" value="P:tRNA queuosine(34) biosynthetic process"/>
    <property type="evidence" value="ECO:0007669"/>
    <property type="project" value="UniProtKB-UniRule"/>
</dbReference>
<feature type="binding site" evidence="8">
    <location>
        <begin position="19"/>
        <end position="21"/>
    </location>
    <ligand>
        <name>substrate</name>
    </ligand>
</feature>
<evidence type="ECO:0000313" key="12">
    <source>
        <dbReference type="Proteomes" id="UP000021315"/>
    </source>
</evidence>
<proteinExistence type="inferred from homology"/>
<dbReference type="PANTHER" id="PTHR42836:SF1">
    <property type="entry name" value="7-CARBOXY-7-DEAZAGUANINE SYNTHASE"/>
    <property type="match status" value="1"/>
</dbReference>
<comment type="function">
    <text evidence="8">Catalyzes the complex heterocyclic radical-mediated conversion of 6-carboxy-5,6,7,8-tetrahydropterin (CPH4) to 7-carboxy-7-deazaguanine (CDG), a step common to the biosynthetic pathways of all 7-deazapurine-containing compounds.</text>
</comment>
<feature type="binding site" evidence="8">
    <location>
        <position position="42"/>
    </location>
    <ligand>
        <name>[4Fe-4S] cluster</name>
        <dbReference type="ChEBI" id="CHEBI:49883"/>
        <note>4Fe-4S-S-AdoMet</note>
    </ligand>
</feature>
<comment type="similarity">
    <text evidence="8">Belongs to the radical SAM superfamily. 7-carboxy-7-deazaguanine synthase family.</text>
</comment>
<evidence type="ECO:0000256" key="8">
    <source>
        <dbReference type="HAMAP-Rule" id="MF_00917"/>
    </source>
</evidence>
<feature type="binding site" evidence="8">
    <location>
        <position position="79"/>
    </location>
    <ligand>
        <name>S-adenosyl-L-methionine</name>
        <dbReference type="ChEBI" id="CHEBI:59789"/>
    </ligand>
</feature>
<dbReference type="InterPro" id="IPR058240">
    <property type="entry name" value="rSAM_sf"/>
</dbReference>
<dbReference type="Proteomes" id="UP000021315">
    <property type="component" value="Unassembled WGS sequence"/>
</dbReference>
<feature type="binding site" evidence="8">
    <location>
        <position position="38"/>
    </location>
    <ligand>
        <name>[4Fe-4S] cluster</name>
        <dbReference type="ChEBI" id="CHEBI:49883"/>
        <note>4Fe-4S-S-AdoMet</note>
    </ligand>
</feature>
<dbReference type="GO" id="GO:0000287">
    <property type="term" value="F:magnesium ion binding"/>
    <property type="evidence" value="ECO:0007669"/>
    <property type="project" value="UniProtKB-UniRule"/>
</dbReference>
<keyword evidence="1 8" id="KW-0004">4Fe-4S</keyword>
<comment type="pathway">
    <text evidence="8">Purine metabolism; 7-cyano-7-deazaguanine biosynthesis.</text>
</comment>
<name>A0A080M639_9PROT</name>
<dbReference type="InterPro" id="IPR027621">
    <property type="entry name" value="rSAM_QueE_gams"/>
</dbReference>
<comment type="subunit">
    <text evidence="8">Homodimer.</text>
</comment>
<accession>A0A7D5NAH1</accession>
<dbReference type="PROSITE" id="PS51918">
    <property type="entry name" value="RADICAL_SAM"/>
    <property type="match status" value="1"/>
</dbReference>
<evidence type="ECO:0000256" key="2">
    <source>
        <dbReference type="ARBA" id="ARBA00022691"/>
    </source>
</evidence>
<feature type="binding site" evidence="8">
    <location>
        <position position="45"/>
    </location>
    <ligand>
        <name>[4Fe-4S] cluster</name>
        <dbReference type="ChEBI" id="CHEBI:49883"/>
        <note>4Fe-4S-S-AdoMet</note>
    </ligand>
</feature>
<keyword evidence="12" id="KW-1185">Reference proteome</keyword>
<evidence type="ECO:0000256" key="1">
    <source>
        <dbReference type="ARBA" id="ARBA00022485"/>
    </source>
</evidence>
<protein>
    <recommendedName>
        <fullName evidence="8">7-carboxy-7-deazaguanine synthase</fullName>
        <shortName evidence="8">CDG synthase</shortName>
        <ecNumber evidence="8">4.3.99.3</ecNumber>
    </recommendedName>
    <alternativeName>
        <fullName evidence="8">Queuosine biosynthesis protein QueE</fullName>
    </alternativeName>
</protein>
<dbReference type="RefSeq" id="WP_138678298.1">
    <property type="nucleotide sequence ID" value="NZ_JDST02000046.1"/>
</dbReference>
<dbReference type="EMBL" id="JDST02000046">
    <property type="protein sequence ID" value="KFB76762.1"/>
    <property type="molecule type" value="Genomic_DNA"/>
</dbReference>
<dbReference type="EMBL" id="CP058708">
    <property type="protein sequence ID" value="QLH49033.1"/>
    <property type="molecule type" value="Genomic_DNA"/>
</dbReference>
<feature type="domain" description="Radical SAM core" evidence="9">
    <location>
        <begin position="25"/>
        <end position="215"/>
    </location>
</feature>
<dbReference type="Pfam" id="PF04055">
    <property type="entry name" value="Radical_SAM"/>
    <property type="match status" value="1"/>
</dbReference>
<keyword evidence="7 8" id="KW-0456">Lyase</keyword>
<dbReference type="NCBIfam" id="TIGR04349">
    <property type="entry name" value="rSAM_QueE_gams"/>
    <property type="match status" value="1"/>
</dbReference>
<comment type="caution">
    <text evidence="8">Lacks conserved residue(s) required for the propagation of feature annotation.</text>
</comment>
<dbReference type="PANTHER" id="PTHR42836">
    <property type="entry name" value="7-CARBOXY-7-DEAZAGUANINE SYNTHASE"/>
    <property type="match status" value="1"/>
</dbReference>
<comment type="cofactor">
    <cofactor evidence="8">
        <name>[4Fe-4S] cluster</name>
        <dbReference type="ChEBI" id="CHEBI:49883"/>
    </cofactor>
    <text evidence="8">Binds 1 [4Fe-4S] cluster. The cluster is coordinated with 3 cysteines and an exchangeable S-adenosyl-L-methionine.</text>
</comment>
<dbReference type="GO" id="GO:0016840">
    <property type="term" value="F:carbon-nitrogen lyase activity"/>
    <property type="evidence" value="ECO:0007669"/>
    <property type="project" value="UniProtKB-UniRule"/>
</dbReference>
<feature type="binding site" evidence="8">
    <location>
        <begin position="44"/>
        <end position="46"/>
    </location>
    <ligand>
        <name>S-adenosyl-L-methionine</name>
        <dbReference type="ChEBI" id="CHEBI:59789"/>
    </ligand>
</feature>
<evidence type="ECO:0000256" key="7">
    <source>
        <dbReference type="ARBA" id="ARBA00023239"/>
    </source>
</evidence>
<evidence type="ECO:0000313" key="11">
    <source>
        <dbReference type="EMBL" id="QLH49033.1"/>
    </source>
</evidence>
<dbReference type="InterPro" id="IPR007197">
    <property type="entry name" value="rSAM"/>
</dbReference>
<feature type="binding site" evidence="8">
    <location>
        <position position="34"/>
    </location>
    <ligand>
        <name>substrate</name>
    </ligand>
</feature>